<proteinExistence type="predicted"/>
<keyword evidence="3" id="KW-1185">Reference proteome</keyword>
<dbReference type="OrthoDB" id="2553626at2759"/>
<gene>
    <name evidence="2" type="ORF">BN980_GECA10s00285g</name>
</gene>
<feature type="compositionally biased region" description="Polar residues" evidence="1">
    <location>
        <begin position="474"/>
        <end position="483"/>
    </location>
</feature>
<dbReference type="EMBL" id="CCBN010000010">
    <property type="protein sequence ID" value="CDO55127.1"/>
    <property type="molecule type" value="Genomic_DNA"/>
</dbReference>
<feature type="compositionally biased region" description="Polar residues" evidence="1">
    <location>
        <begin position="435"/>
        <end position="454"/>
    </location>
</feature>
<feature type="compositionally biased region" description="Polar residues" evidence="1">
    <location>
        <begin position="639"/>
        <end position="651"/>
    </location>
</feature>
<sequence length="706" mass="76408">GLGLRNCQAGHFSLPFFSLSLHRKQTYPVLPPSGAMSVDLISPYSLSIESLNLSDNELKTYPRWYTDLIIRKQTPSLTINDVFSYMKNFGIKEPERAVILSVFVPNITDAPPQIFYACLRLASHLQQGQQITTGLVFHPAPVPRLLSIISKTLKQDPILIEKPKAQAEASDSNPFRRERSNTAGNSQKPKMDITSFTAFLMTGSVPQDASDNDEPQYLPPKSHNSKRVTFDTNPPQVAEAAARSMEELLRQQRSMPQLVPANRQIPVAPSYPTSNYNVGGVFNVKPLVPQDTGTDPVDDVNIETDTFKNVNIDSVLHNGVSNLPPPIPQHRASVFAEDNHTPSPPPQSYPSYQQQQHQFGSGSVEQSHQPPPLPPKVREPEQFKPLAPSHTGPVSLPALVPTPTGPIMGNNGNHNNSSNNNGNNNGMNVFPPLNGSGNNSAFLKPPVQQQGFSLSPQSTGHPPPVPPTRPSYGDSFQNGNISSPSLAQFESIFHTHQQTGNGQTHPPPPPPPPQQQPQQYNFSGAQAFLPEPPFTATSQAYQGGYQVPGMNGIPPPPPRRSVSSGTPITPLQSTATGNQMMANNGFRRMNIQSQPTGGPALSQLPTMNNGVLAPPPPPSRRRLQPSLTGGTPPLGPGHFQSSSATNLPSTYQPQMQAPQLQQPGGQQMAPLQGQYTGHQVMYSSPTGSNSVPNLLSNEMANLNFGR</sequence>
<feature type="region of interest" description="Disordered" evidence="1">
    <location>
        <begin position="496"/>
        <end position="519"/>
    </location>
</feature>
<evidence type="ECO:0000313" key="3">
    <source>
        <dbReference type="Proteomes" id="UP000242525"/>
    </source>
</evidence>
<dbReference type="STRING" id="1173061.A0A0J9XC75"/>
<dbReference type="Proteomes" id="UP000242525">
    <property type="component" value="Unassembled WGS sequence"/>
</dbReference>
<feature type="compositionally biased region" description="Polar residues" evidence="1">
    <location>
        <begin position="357"/>
        <end position="368"/>
    </location>
</feature>
<evidence type="ECO:0000256" key="1">
    <source>
        <dbReference type="SAM" id="MobiDB-lite"/>
    </source>
</evidence>
<feature type="region of interest" description="Disordered" evidence="1">
    <location>
        <begin position="162"/>
        <end position="191"/>
    </location>
</feature>
<organism evidence="2 3">
    <name type="scientific">Geotrichum candidum</name>
    <name type="common">Oospora lactis</name>
    <name type="synonym">Dipodascus geotrichum</name>
    <dbReference type="NCBI Taxonomy" id="1173061"/>
    <lineage>
        <taxon>Eukaryota</taxon>
        <taxon>Fungi</taxon>
        <taxon>Dikarya</taxon>
        <taxon>Ascomycota</taxon>
        <taxon>Saccharomycotina</taxon>
        <taxon>Dipodascomycetes</taxon>
        <taxon>Dipodascales</taxon>
        <taxon>Dipodascaceae</taxon>
        <taxon>Geotrichum</taxon>
    </lineage>
</organism>
<name>A0A0J9XC75_GEOCN</name>
<feature type="compositionally biased region" description="Low complexity" evidence="1">
    <location>
        <begin position="652"/>
        <end position="668"/>
    </location>
</feature>
<feature type="compositionally biased region" description="Pro residues" evidence="1">
    <location>
        <begin position="505"/>
        <end position="515"/>
    </location>
</feature>
<feature type="non-terminal residue" evidence="2">
    <location>
        <position position="1"/>
    </location>
</feature>
<feature type="compositionally biased region" description="Low complexity" evidence="1">
    <location>
        <begin position="408"/>
        <end position="428"/>
    </location>
</feature>
<feature type="compositionally biased region" description="Polar residues" evidence="1">
    <location>
        <begin position="561"/>
        <end position="576"/>
    </location>
</feature>
<protein>
    <submittedName>
        <fullName evidence="2">Uncharacterized protein</fullName>
    </submittedName>
</protein>
<feature type="region of interest" description="Disordered" evidence="1">
    <location>
        <begin position="589"/>
        <end position="668"/>
    </location>
</feature>
<dbReference type="AlphaFoldDB" id="A0A0J9XC75"/>
<feature type="region of interest" description="Disordered" evidence="1">
    <location>
        <begin position="204"/>
        <end position="236"/>
    </location>
</feature>
<comment type="caution">
    <text evidence="2">The sequence shown here is derived from an EMBL/GenBank/DDBJ whole genome shotgun (WGS) entry which is preliminary data.</text>
</comment>
<feature type="region of interest" description="Disordered" evidence="1">
    <location>
        <begin position="548"/>
        <end position="576"/>
    </location>
</feature>
<evidence type="ECO:0000313" key="2">
    <source>
        <dbReference type="EMBL" id="CDO55127.1"/>
    </source>
</evidence>
<accession>A0A0J9XC75</accession>
<reference evidence="2" key="1">
    <citation type="submission" date="2014-03" db="EMBL/GenBank/DDBJ databases">
        <authorList>
            <person name="Casaregola S."/>
        </authorList>
    </citation>
    <scope>NUCLEOTIDE SEQUENCE [LARGE SCALE GENOMIC DNA]</scope>
    <source>
        <strain evidence="2">CLIB 918</strain>
    </source>
</reference>
<feature type="region of interest" description="Disordered" evidence="1">
    <location>
        <begin position="336"/>
        <end position="483"/>
    </location>
</feature>